<name>A0A174L4Q1_9FIRM</name>
<evidence type="ECO:0000313" key="1">
    <source>
        <dbReference type="EMBL" id="CUP16549.1"/>
    </source>
</evidence>
<gene>
    <name evidence="1" type="ORF">ERS852498_01392</name>
</gene>
<organism evidence="1 2">
    <name type="scientific">Fusicatenibacter saccharivorans</name>
    <dbReference type="NCBI Taxonomy" id="1150298"/>
    <lineage>
        <taxon>Bacteria</taxon>
        <taxon>Bacillati</taxon>
        <taxon>Bacillota</taxon>
        <taxon>Clostridia</taxon>
        <taxon>Lachnospirales</taxon>
        <taxon>Lachnospiraceae</taxon>
        <taxon>Fusicatenibacter</taxon>
    </lineage>
</organism>
<dbReference type="AlphaFoldDB" id="A0A174L4Q1"/>
<accession>A0A174L4Q1</accession>
<reference evidence="1 2" key="1">
    <citation type="submission" date="2015-09" db="EMBL/GenBank/DDBJ databases">
        <authorList>
            <consortium name="Pathogen Informatics"/>
        </authorList>
    </citation>
    <scope>NUCLEOTIDE SEQUENCE [LARGE SCALE GENOMIC DNA]</scope>
    <source>
        <strain evidence="1 2">2789STDY5834885</strain>
    </source>
</reference>
<sequence>MASSMIHLAIVQEMRKEVSFRDINRLFLGVILPDGAVAGNSHLKKKICKNTRYTYDLEFFRDRYGKYMEKDDLYLGYYLHLIQDMLYRRFMYGDHGWNSSAPGNVKKLHRDYEILNEYISKKYGLSQEMIQELDLTEDPLAQLAEFDVKGLIKEVRGEFVQRKEEKLSILTRQMADEYIVRATEFCVEELKALSKGKSGLDSTVWSWEKPENISHQKLNQKLNAKIENM</sequence>
<dbReference type="Proteomes" id="UP000095709">
    <property type="component" value="Unassembled WGS sequence"/>
</dbReference>
<dbReference type="EMBL" id="CZAL01000006">
    <property type="protein sequence ID" value="CUP16549.1"/>
    <property type="molecule type" value="Genomic_DNA"/>
</dbReference>
<evidence type="ECO:0000313" key="2">
    <source>
        <dbReference type="Proteomes" id="UP000095709"/>
    </source>
</evidence>
<evidence type="ECO:0008006" key="3">
    <source>
        <dbReference type="Google" id="ProtNLM"/>
    </source>
</evidence>
<proteinExistence type="predicted"/>
<protein>
    <recommendedName>
        <fullName evidence="3">Phospholipase C/D domain-containing protein</fullName>
    </recommendedName>
</protein>
<dbReference type="RefSeq" id="WP_055266282.1">
    <property type="nucleotide sequence ID" value="NZ_CZAL01000006.1"/>
</dbReference>